<dbReference type="InterPro" id="IPR036565">
    <property type="entry name" value="Mur-like_cat_sf"/>
</dbReference>
<dbReference type="GO" id="GO:0004326">
    <property type="term" value="F:tetrahydrofolylpolyglutamate synthase activity"/>
    <property type="evidence" value="ECO:0007669"/>
    <property type="project" value="InterPro"/>
</dbReference>
<dbReference type="Proteomes" id="UP000823910">
    <property type="component" value="Unassembled WGS sequence"/>
</dbReference>
<dbReference type="EC" id="6.3.2.9" evidence="12"/>
<evidence type="ECO:0000256" key="2">
    <source>
        <dbReference type="ARBA" id="ARBA00004752"/>
    </source>
</evidence>
<keyword evidence="4 12" id="KW-0436">Ligase</keyword>
<organism evidence="14 15">
    <name type="scientific">Candidatus Enterocloster excrementipullorum</name>
    <dbReference type="NCBI Taxonomy" id="2838559"/>
    <lineage>
        <taxon>Bacteria</taxon>
        <taxon>Bacillati</taxon>
        <taxon>Bacillota</taxon>
        <taxon>Clostridia</taxon>
        <taxon>Lachnospirales</taxon>
        <taxon>Lachnospiraceae</taxon>
        <taxon>Enterocloster</taxon>
    </lineage>
</organism>
<feature type="binding site" evidence="12">
    <location>
        <begin position="112"/>
        <end position="118"/>
    </location>
    <ligand>
        <name>ATP</name>
        <dbReference type="ChEBI" id="CHEBI:30616"/>
    </ligand>
</feature>
<dbReference type="SUPFAM" id="SSF51984">
    <property type="entry name" value="MurCD N-terminal domain"/>
    <property type="match status" value="1"/>
</dbReference>
<keyword evidence="3 12" id="KW-0963">Cytoplasm</keyword>
<name>A0A9D2MXT7_9FIRM</name>
<keyword evidence="6 12" id="KW-0547">Nucleotide-binding</keyword>
<evidence type="ECO:0000256" key="11">
    <source>
        <dbReference type="ARBA" id="ARBA00023316"/>
    </source>
</evidence>
<keyword evidence="11 12" id="KW-0961">Cell wall biogenesis/degradation</keyword>
<dbReference type="InterPro" id="IPR005762">
    <property type="entry name" value="MurD"/>
</dbReference>
<dbReference type="Gene3D" id="3.90.190.20">
    <property type="entry name" value="Mur ligase, C-terminal domain"/>
    <property type="match status" value="1"/>
</dbReference>
<keyword evidence="5 12" id="KW-0132">Cell division</keyword>
<comment type="subcellular location">
    <subcellularLocation>
        <location evidence="1 12">Cytoplasm</location>
    </subcellularLocation>
</comment>
<dbReference type="GO" id="GO:0005524">
    <property type="term" value="F:ATP binding"/>
    <property type="evidence" value="ECO:0007669"/>
    <property type="project" value="UniProtKB-UniRule"/>
</dbReference>
<dbReference type="InterPro" id="IPR013221">
    <property type="entry name" value="Mur_ligase_cen"/>
</dbReference>
<dbReference type="SUPFAM" id="SSF53244">
    <property type="entry name" value="MurD-like peptide ligases, peptide-binding domain"/>
    <property type="match status" value="1"/>
</dbReference>
<dbReference type="GO" id="GO:0008764">
    <property type="term" value="F:UDP-N-acetylmuramoylalanine-D-glutamate ligase activity"/>
    <property type="evidence" value="ECO:0007669"/>
    <property type="project" value="UniProtKB-UniRule"/>
</dbReference>
<dbReference type="Gene3D" id="3.40.50.720">
    <property type="entry name" value="NAD(P)-binding Rossmann-like Domain"/>
    <property type="match status" value="1"/>
</dbReference>
<dbReference type="GO" id="GO:0009252">
    <property type="term" value="P:peptidoglycan biosynthetic process"/>
    <property type="evidence" value="ECO:0007669"/>
    <property type="project" value="UniProtKB-UniRule"/>
</dbReference>
<dbReference type="InterPro" id="IPR018109">
    <property type="entry name" value="Folylpolyglutamate_synth_CS"/>
</dbReference>
<dbReference type="AlphaFoldDB" id="A0A9D2MXT7"/>
<keyword evidence="9 12" id="KW-0573">Peptidoglycan synthesis</keyword>
<dbReference type="PROSITE" id="PS01011">
    <property type="entry name" value="FOLYLPOLYGLU_SYNT_1"/>
    <property type="match status" value="1"/>
</dbReference>
<dbReference type="GO" id="GO:0051301">
    <property type="term" value="P:cell division"/>
    <property type="evidence" value="ECO:0007669"/>
    <property type="project" value="UniProtKB-KW"/>
</dbReference>
<evidence type="ECO:0000256" key="3">
    <source>
        <dbReference type="ARBA" id="ARBA00022490"/>
    </source>
</evidence>
<protein>
    <recommendedName>
        <fullName evidence="12">UDP-N-acetylmuramoylalanine--D-glutamate ligase</fullName>
        <ecNumber evidence="12">6.3.2.9</ecNumber>
    </recommendedName>
    <alternativeName>
        <fullName evidence="12">D-glutamic acid-adding enzyme</fullName>
    </alternativeName>
    <alternativeName>
        <fullName evidence="12">UDP-N-acetylmuramoyl-L-alanyl-D-glutamate synthetase</fullName>
    </alternativeName>
</protein>
<comment type="caution">
    <text evidence="14">The sequence shown here is derived from an EMBL/GenBank/DDBJ whole genome shotgun (WGS) entry which is preliminary data.</text>
</comment>
<proteinExistence type="inferred from homology"/>
<evidence type="ECO:0000313" key="15">
    <source>
        <dbReference type="Proteomes" id="UP000823910"/>
    </source>
</evidence>
<feature type="domain" description="Mur ligase central" evidence="13">
    <location>
        <begin position="110"/>
        <end position="215"/>
    </location>
</feature>
<dbReference type="InterPro" id="IPR036615">
    <property type="entry name" value="Mur_ligase_C_dom_sf"/>
</dbReference>
<comment type="similarity">
    <text evidence="12">Belongs to the MurCDEF family.</text>
</comment>
<evidence type="ECO:0000256" key="1">
    <source>
        <dbReference type="ARBA" id="ARBA00004496"/>
    </source>
</evidence>
<evidence type="ECO:0000256" key="6">
    <source>
        <dbReference type="ARBA" id="ARBA00022741"/>
    </source>
</evidence>
<evidence type="ECO:0000259" key="13">
    <source>
        <dbReference type="Pfam" id="PF08245"/>
    </source>
</evidence>
<sequence length="463" mass="52321">MIEKIEPWIKGKKVLILGFGREGKSTFRLLKKLGTCEKIDIADIASPKELTDEDVLWISGPDYQKCLDNYDVVFKSPGIVLERPIEEYKCRILSQTQVFVECFREQIIGITGTKGKSTVTTLVYHLLKESGMDALLVGNIGIPAFDHIEEITPNTKIVFELSCHQLEYMSVSPHIGVLLNLHEEHLDHYGTMEKYVAAKYHIFSNQKPDDIFICSTQCLPPRGICPSHIMEASFREESEEDFDSGMRKGQGIQVICGEDRAAVNFGGNSFVIPRSEIRLMGSHNYFDIGIAYGICRLLGMTDTDFEKGLKTYIPLPHRLQYLGEKDGIKYYDDSISTICDTTIQALHTVKDVDTVLIGGMDRGIDYRDLIEYLSGCPVPHIILMEATGKRIYQEIHRYYPEFSGRARLVLAEHLEDAVRRAKQLTRPGRSCLLSPAAASYGIFKNFEERGEVFARLVLESGEK</sequence>
<dbReference type="SUPFAM" id="SSF53623">
    <property type="entry name" value="MurD-like peptide ligases, catalytic domain"/>
    <property type="match status" value="1"/>
</dbReference>
<reference evidence="14" key="2">
    <citation type="submission" date="2021-04" db="EMBL/GenBank/DDBJ databases">
        <authorList>
            <person name="Gilroy R."/>
        </authorList>
    </citation>
    <scope>NUCLEOTIDE SEQUENCE</scope>
    <source>
        <strain evidence="14">CHK180-15479</strain>
    </source>
</reference>
<dbReference type="Pfam" id="PF08245">
    <property type="entry name" value="Mur_ligase_M"/>
    <property type="match status" value="1"/>
</dbReference>
<gene>
    <name evidence="12 14" type="primary">murD</name>
    <name evidence="14" type="ORF">H9704_01255</name>
</gene>
<keyword evidence="7 12" id="KW-0067">ATP-binding</keyword>
<evidence type="ECO:0000256" key="7">
    <source>
        <dbReference type="ARBA" id="ARBA00022840"/>
    </source>
</evidence>
<dbReference type="PANTHER" id="PTHR43692:SF1">
    <property type="entry name" value="UDP-N-ACETYLMURAMOYLALANINE--D-GLUTAMATE LIGASE"/>
    <property type="match status" value="1"/>
</dbReference>
<dbReference type="NCBIfam" id="TIGR01087">
    <property type="entry name" value="murD"/>
    <property type="match status" value="1"/>
</dbReference>
<dbReference type="Gene3D" id="3.40.1190.10">
    <property type="entry name" value="Mur-like, catalytic domain"/>
    <property type="match status" value="1"/>
</dbReference>
<evidence type="ECO:0000256" key="12">
    <source>
        <dbReference type="HAMAP-Rule" id="MF_00639"/>
    </source>
</evidence>
<evidence type="ECO:0000256" key="10">
    <source>
        <dbReference type="ARBA" id="ARBA00023306"/>
    </source>
</evidence>
<evidence type="ECO:0000256" key="4">
    <source>
        <dbReference type="ARBA" id="ARBA00022598"/>
    </source>
</evidence>
<comment type="function">
    <text evidence="12">Cell wall formation. Catalyzes the addition of glutamate to the nucleotide precursor UDP-N-acetylmuramoyl-L-alanine (UMA).</text>
</comment>
<evidence type="ECO:0000256" key="5">
    <source>
        <dbReference type="ARBA" id="ARBA00022618"/>
    </source>
</evidence>
<keyword evidence="10 12" id="KW-0131">Cell cycle</keyword>
<evidence type="ECO:0000256" key="9">
    <source>
        <dbReference type="ARBA" id="ARBA00022984"/>
    </source>
</evidence>
<dbReference type="GO" id="GO:0005737">
    <property type="term" value="C:cytoplasm"/>
    <property type="evidence" value="ECO:0007669"/>
    <property type="project" value="UniProtKB-SubCell"/>
</dbReference>
<reference evidence="14" key="1">
    <citation type="journal article" date="2021" name="PeerJ">
        <title>Extensive microbial diversity within the chicken gut microbiome revealed by metagenomics and culture.</title>
        <authorList>
            <person name="Gilroy R."/>
            <person name="Ravi A."/>
            <person name="Getino M."/>
            <person name="Pursley I."/>
            <person name="Horton D.L."/>
            <person name="Alikhan N.F."/>
            <person name="Baker D."/>
            <person name="Gharbi K."/>
            <person name="Hall N."/>
            <person name="Watson M."/>
            <person name="Adriaenssens E.M."/>
            <person name="Foster-Nyarko E."/>
            <person name="Jarju S."/>
            <person name="Secka A."/>
            <person name="Antonio M."/>
            <person name="Oren A."/>
            <person name="Chaudhuri R.R."/>
            <person name="La Ragione R."/>
            <person name="Hildebrand F."/>
            <person name="Pallen M.J."/>
        </authorList>
    </citation>
    <scope>NUCLEOTIDE SEQUENCE</scope>
    <source>
        <strain evidence="14">CHK180-15479</strain>
    </source>
</reference>
<dbReference type="EMBL" id="DWWT01000003">
    <property type="protein sequence ID" value="HJC04782.1"/>
    <property type="molecule type" value="Genomic_DNA"/>
</dbReference>
<dbReference type="HAMAP" id="MF_00639">
    <property type="entry name" value="MurD"/>
    <property type="match status" value="1"/>
</dbReference>
<evidence type="ECO:0000313" key="14">
    <source>
        <dbReference type="EMBL" id="HJC04782.1"/>
    </source>
</evidence>
<keyword evidence="8 12" id="KW-0133">Cell shape</keyword>
<comment type="pathway">
    <text evidence="2 12">Cell wall biogenesis; peptidoglycan biosynthesis.</text>
</comment>
<dbReference type="PANTHER" id="PTHR43692">
    <property type="entry name" value="UDP-N-ACETYLMURAMOYLALANINE--D-GLUTAMATE LIGASE"/>
    <property type="match status" value="1"/>
</dbReference>
<evidence type="ECO:0000256" key="8">
    <source>
        <dbReference type="ARBA" id="ARBA00022960"/>
    </source>
</evidence>
<comment type="catalytic activity">
    <reaction evidence="12">
        <text>UDP-N-acetyl-alpha-D-muramoyl-L-alanine + D-glutamate + ATP = UDP-N-acetyl-alpha-D-muramoyl-L-alanyl-D-glutamate + ADP + phosphate + H(+)</text>
        <dbReference type="Rhea" id="RHEA:16429"/>
        <dbReference type="ChEBI" id="CHEBI:15378"/>
        <dbReference type="ChEBI" id="CHEBI:29986"/>
        <dbReference type="ChEBI" id="CHEBI:30616"/>
        <dbReference type="ChEBI" id="CHEBI:43474"/>
        <dbReference type="ChEBI" id="CHEBI:83898"/>
        <dbReference type="ChEBI" id="CHEBI:83900"/>
        <dbReference type="ChEBI" id="CHEBI:456216"/>
        <dbReference type="EC" id="6.3.2.9"/>
    </reaction>
</comment>
<accession>A0A9D2MXT7</accession>
<dbReference type="GO" id="GO:0008360">
    <property type="term" value="P:regulation of cell shape"/>
    <property type="evidence" value="ECO:0007669"/>
    <property type="project" value="UniProtKB-KW"/>
</dbReference>
<dbReference type="GO" id="GO:0071555">
    <property type="term" value="P:cell wall organization"/>
    <property type="evidence" value="ECO:0007669"/>
    <property type="project" value="UniProtKB-KW"/>
</dbReference>